<proteinExistence type="predicted"/>
<dbReference type="RefSeq" id="WP_143183951.1">
    <property type="nucleotide sequence ID" value="NZ_FQYR01000004.1"/>
</dbReference>
<dbReference type="OrthoDB" id="9870849at2"/>
<accession>A0A1M6LBZ6</accession>
<keyword evidence="4" id="KW-1185">Reference proteome</keyword>
<keyword evidence="2" id="KW-0812">Transmembrane</keyword>
<dbReference type="InParanoid" id="A0A1M6LBZ6"/>
<feature type="region of interest" description="Disordered" evidence="1">
    <location>
        <begin position="16"/>
        <end position="35"/>
    </location>
</feature>
<sequence>MDPEVIEVEVDEVVTSTGKTKTKKQAAPEQEQASMPKMNLRTRITLKMLQLAANPKTARFFKKAWWPLWAIVGVFVVALGIVFGIVFLIWKFLVALARPYMELFSRKS</sequence>
<dbReference type="Proteomes" id="UP000184510">
    <property type="component" value="Unassembled WGS sequence"/>
</dbReference>
<name>A0A1M6LBZ6_9BACT</name>
<keyword evidence="2" id="KW-0472">Membrane</keyword>
<keyword evidence="2" id="KW-1133">Transmembrane helix</keyword>
<feature type="transmembrane region" description="Helical" evidence="2">
    <location>
        <begin position="68"/>
        <end position="97"/>
    </location>
</feature>
<evidence type="ECO:0000256" key="1">
    <source>
        <dbReference type="SAM" id="MobiDB-lite"/>
    </source>
</evidence>
<organism evidence="3 4">
    <name type="scientific">Rubritalea squalenifaciens DSM 18772</name>
    <dbReference type="NCBI Taxonomy" id="1123071"/>
    <lineage>
        <taxon>Bacteria</taxon>
        <taxon>Pseudomonadati</taxon>
        <taxon>Verrucomicrobiota</taxon>
        <taxon>Verrucomicrobiia</taxon>
        <taxon>Verrucomicrobiales</taxon>
        <taxon>Rubritaleaceae</taxon>
        <taxon>Rubritalea</taxon>
    </lineage>
</organism>
<evidence type="ECO:0000313" key="3">
    <source>
        <dbReference type="EMBL" id="SHJ68692.1"/>
    </source>
</evidence>
<reference evidence="3 4" key="1">
    <citation type="submission" date="2016-11" db="EMBL/GenBank/DDBJ databases">
        <authorList>
            <person name="Jaros S."/>
            <person name="Januszkiewicz K."/>
            <person name="Wedrychowicz H."/>
        </authorList>
    </citation>
    <scope>NUCLEOTIDE SEQUENCE [LARGE SCALE GENOMIC DNA]</scope>
    <source>
        <strain evidence="3 4">DSM 18772</strain>
    </source>
</reference>
<protein>
    <submittedName>
        <fullName evidence="3">Uncharacterized protein</fullName>
    </submittedName>
</protein>
<dbReference type="EMBL" id="FQYR01000004">
    <property type="protein sequence ID" value="SHJ68692.1"/>
    <property type="molecule type" value="Genomic_DNA"/>
</dbReference>
<evidence type="ECO:0000256" key="2">
    <source>
        <dbReference type="SAM" id="Phobius"/>
    </source>
</evidence>
<dbReference type="STRING" id="1123071.SAMN02745181_2353"/>
<evidence type="ECO:0000313" key="4">
    <source>
        <dbReference type="Proteomes" id="UP000184510"/>
    </source>
</evidence>
<dbReference type="AlphaFoldDB" id="A0A1M6LBZ6"/>
<gene>
    <name evidence="3" type="ORF">SAMN02745181_2353</name>
</gene>